<proteinExistence type="inferred from homology"/>
<dbReference type="Pfam" id="PF02458">
    <property type="entry name" value="Transferase"/>
    <property type="match status" value="1"/>
</dbReference>
<accession>A0AAD7LXP6</accession>
<comment type="caution">
    <text evidence="2">The sequence shown here is derived from an EMBL/GenBank/DDBJ whole genome shotgun (WGS) entry which is preliminary data.</text>
</comment>
<sequence length="478" mass="53954">MATQHESHQTVSITKIVTVYPKVLQPQRVLNLSNLDRQCHMLMYLVFFYNNPSDHQAYENLSPNSVFNSLKYGLEVTLSVWYPAAGRLSLNRSDGTELNLLCNNDGAILVEAMTRVKISELGDFSEYNEFFENLVYKPVIDGNFSKMPLLVAQVTRFGCGGYSIGIGASHSLFDGPAAYSFFTAWAYNSTIVKRECVIELHKPVHERGTLLLGNSQASKGITTLPTTSNPQIRPAAIDHLYQLIMQETSEKKKSYEHQLPQIGGSDQKNKYVLKTYHLSTAMMQDLKKKHFFYGRDYLHYSSFEVLSAHLWKARTKALGLSKEKMVCLQFSVDTRKKMVPPLPESFSGNAYVLASVILTVGELEEASHEAIIEKIRAAKKTVNNDYVKVYIEALKEGQQASLPPLKELTLVSDWTRMPFHKIEFFHGQAAYASPLFPPVPQVVYFMQNPIDNGGVDIRIGLDAQTINAFTYYFLTNVQ</sequence>
<keyword evidence="3" id="KW-1185">Reference proteome</keyword>
<dbReference type="Proteomes" id="UP001163823">
    <property type="component" value="Chromosome 6"/>
</dbReference>
<dbReference type="GO" id="GO:0016747">
    <property type="term" value="F:acyltransferase activity, transferring groups other than amino-acyl groups"/>
    <property type="evidence" value="ECO:0007669"/>
    <property type="project" value="TreeGrafter"/>
</dbReference>
<dbReference type="InterPro" id="IPR050317">
    <property type="entry name" value="Plant_Fungal_Acyltransferase"/>
</dbReference>
<keyword evidence="2" id="KW-0808">Transferase</keyword>
<dbReference type="PANTHER" id="PTHR31642:SF145">
    <property type="entry name" value="BRASSINOSTEROID-RELATED ACYLTRANSFERASE 1"/>
    <property type="match status" value="1"/>
</dbReference>
<dbReference type="PANTHER" id="PTHR31642">
    <property type="entry name" value="TRICHOTHECENE 3-O-ACETYLTRANSFERASE"/>
    <property type="match status" value="1"/>
</dbReference>
<dbReference type="InterPro" id="IPR023213">
    <property type="entry name" value="CAT-like_dom_sf"/>
</dbReference>
<evidence type="ECO:0000313" key="3">
    <source>
        <dbReference type="Proteomes" id="UP001163823"/>
    </source>
</evidence>
<reference evidence="2" key="1">
    <citation type="journal article" date="2023" name="Science">
        <title>Elucidation of the pathway for biosynthesis of saponin adjuvants from the soapbark tree.</title>
        <authorList>
            <person name="Reed J."/>
            <person name="Orme A."/>
            <person name="El-Demerdash A."/>
            <person name="Owen C."/>
            <person name="Martin L.B.B."/>
            <person name="Misra R.C."/>
            <person name="Kikuchi S."/>
            <person name="Rejzek M."/>
            <person name="Martin A.C."/>
            <person name="Harkess A."/>
            <person name="Leebens-Mack J."/>
            <person name="Louveau T."/>
            <person name="Stephenson M.J."/>
            <person name="Osbourn A."/>
        </authorList>
    </citation>
    <scope>NUCLEOTIDE SEQUENCE</scope>
    <source>
        <strain evidence="2">S10</strain>
    </source>
</reference>
<name>A0AAD7LXP6_QUISA</name>
<dbReference type="AlphaFoldDB" id="A0AAD7LXP6"/>
<protein>
    <submittedName>
        <fullName evidence="2">Omega-hydroxypalmitate O-feruloyl transferase</fullName>
    </submittedName>
</protein>
<comment type="similarity">
    <text evidence="1">Belongs to the plant acyltransferase family.</text>
</comment>
<gene>
    <name evidence="2" type="ORF">O6P43_015748</name>
</gene>
<organism evidence="2 3">
    <name type="scientific">Quillaja saponaria</name>
    <name type="common">Soap bark tree</name>
    <dbReference type="NCBI Taxonomy" id="32244"/>
    <lineage>
        <taxon>Eukaryota</taxon>
        <taxon>Viridiplantae</taxon>
        <taxon>Streptophyta</taxon>
        <taxon>Embryophyta</taxon>
        <taxon>Tracheophyta</taxon>
        <taxon>Spermatophyta</taxon>
        <taxon>Magnoliopsida</taxon>
        <taxon>eudicotyledons</taxon>
        <taxon>Gunneridae</taxon>
        <taxon>Pentapetalae</taxon>
        <taxon>rosids</taxon>
        <taxon>fabids</taxon>
        <taxon>Fabales</taxon>
        <taxon>Quillajaceae</taxon>
        <taxon>Quillaja</taxon>
    </lineage>
</organism>
<dbReference type="EMBL" id="JARAOO010000006">
    <property type="protein sequence ID" value="KAJ7966245.1"/>
    <property type="molecule type" value="Genomic_DNA"/>
</dbReference>
<dbReference type="KEGG" id="qsa:O6P43_015748"/>
<evidence type="ECO:0000313" key="2">
    <source>
        <dbReference type="EMBL" id="KAJ7966245.1"/>
    </source>
</evidence>
<dbReference type="Gene3D" id="3.30.559.10">
    <property type="entry name" value="Chloramphenicol acetyltransferase-like domain"/>
    <property type="match status" value="2"/>
</dbReference>
<evidence type="ECO:0000256" key="1">
    <source>
        <dbReference type="ARBA" id="ARBA00009861"/>
    </source>
</evidence>